<accession>A0ABW7MQX6</accession>
<protein>
    <submittedName>
        <fullName evidence="3">Acyltransferase</fullName>
        <ecNumber evidence="3">2.3.-.-</ecNumber>
    </submittedName>
</protein>
<dbReference type="EMBL" id="JBAWKC010000002">
    <property type="protein sequence ID" value="MFH6768758.1"/>
    <property type="molecule type" value="Genomic_DNA"/>
</dbReference>
<dbReference type="Pfam" id="PF01757">
    <property type="entry name" value="Acyl_transf_3"/>
    <property type="match status" value="1"/>
</dbReference>
<feature type="transmembrane region" description="Helical" evidence="1">
    <location>
        <begin position="152"/>
        <end position="174"/>
    </location>
</feature>
<keyword evidence="1" id="KW-1133">Transmembrane helix</keyword>
<feature type="transmembrane region" description="Helical" evidence="1">
    <location>
        <begin position="51"/>
        <end position="71"/>
    </location>
</feature>
<comment type="caution">
    <text evidence="3">The sequence shown here is derived from an EMBL/GenBank/DDBJ whole genome shotgun (WGS) entry which is preliminary data.</text>
</comment>
<dbReference type="GO" id="GO:0016746">
    <property type="term" value="F:acyltransferase activity"/>
    <property type="evidence" value="ECO:0007669"/>
    <property type="project" value="UniProtKB-KW"/>
</dbReference>
<evidence type="ECO:0000256" key="1">
    <source>
        <dbReference type="SAM" id="Phobius"/>
    </source>
</evidence>
<dbReference type="Proteomes" id="UP001610104">
    <property type="component" value="Unassembled WGS sequence"/>
</dbReference>
<keyword evidence="3" id="KW-0012">Acyltransferase</keyword>
<feature type="transmembrane region" description="Helical" evidence="1">
    <location>
        <begin position="337"/>
        <end position="358"/>
    </location>
</feature>
<keyword evidence="4" id="KW-1185">Reference proteome</keyword>
<feature type="transmembrane region" description="Helical" evidence="1">
    <location>
        <begin position="265"/>
        <end position="281"/>
    </location>
</feature>
<feature type="transmembrane region" description="Helical" evidence="1">
    <location>
        <begin position="12"/>
        <end position="31"/>
    </location>
</feature>
<dbReference type="InterPro" id="IPR002656">
    <property type="entry name" value="Acyl_transf_3_dom"/>
</dbReference>
<keyword evidence="3" id="KW-0808">Transferase</keyword>
<dbReference type="RefSeq" id="WP_395438006.1">
    <property type="nucleotide sequence ID" value="NZ_JBAWKC010000002.1"/>
</dbReference>
<feature type="transmembrane region" description="Helical" evidence="1">
    <location>
        <begin position="293"/>
        <end position="317"/>
    </location>
</feature>
<organism evidence="3 4">
    <name type="scientific">Gaetbulibacter aquiaggeris</name>
    <dbReference type="NCBI Taxonomy" id="1735373"/>
    <lineage>
        <taxon>Bacteria</taxon>
        <taxon>Pseudomonadati</taxon>
        <taxon>Bacteroidota</taxon>
        <taxon>Flavobacteriia</taxon>
        <taxon>Flavobacteriales</taxon>
        <taxon>Flavobacteriaceae</taxon>
        <taxon>Gaetbulibacter</taxon>
    </lineage>
</organism>
<keyword evidence="1" id="KW-0812">Transmembrane</keyword>
<dbReference type="PANTHER" id="PTHR23028">
    <property type="entry name" value="ACETYLTRANSFERASE"/>
    <property type="match status" value="1"/>
</dbReference>
<name>A0ABW7MQX6_9FLAO</name>
<dbReference type="InterPro" id="IPR050879">
    <property type="entry name" value="Acyltransferase_3"/>
</dbReference>
<feature type="transmembrane region" description="Helical" evidence="1">
    <location>
        <begin position="181"/>
        <end position="199"/>
    </location>
</feature>
<evidence type="ECO:0000313" key="4">
    <source>
        <dbReference type="Proteomes" id="UP001610104"/>
    </source>
</evidence>
<reference evidence="3 4" key="1">
    <citation type="submission" date="2024-02" db="EMBL/GenBank/DDBJ databases">
        <title>A Gaetbulibacter species isolated from tidal flats and genomic insights of their niches.</title>
        <authorList>
            <person name="Ye Y."/>
        </authorList>
    </citation>
    <scope>NUCLEOTIDE SEQUENCE [LARGE SCALE GENOMIC DNA]</scope>
    <source>
        <strain evidence="3 4">KEM-8</strain>
    </source>
</reference>
<dbReference type="EC" id="2.3.-.-" evidence="3"/>
<proteinExistence type="predicted"/>
<evidence type="ECO:0000259" key="2">
    <source>
        <dbReference type="Pfam" id="PF01757"/>
    </source>
</evidence>
<feature type="domain" description="Acyltransferase 3" evidence="2">
    <location>
        <begin position="14"/>
        <end position="354"/>
    </location>
</feature>
<feature type="transmembrane region" description="Helical" evidence="1">
    <location>
        <begin position="92"/>
        <end position="114"/>
    </location>
</feature>
<feature type="transmembrane region" description="Helical" evidence="1">
    <location>
        <begin position="239"/>
        <end position="259"/>
    </location>
</feature>
<sequence>MKPTTNYISSLTPLRGIAALLVVLFHYQAFSVFHGFPGLLDQLNSQFITKGYLWVDFFFILSGFVISHVYGEKLKARSKGLIKNYLWARFSRLYPLHIFVMLLLAIQMIGLNLLNPVYASVNWNADNTISAFFIQLFFLQTSGLIDTFSWNVASWSVAAEWWTYIVAIGLIPLLNKGFTRYTILAFILALSGMVFITFQTPDNSINAIFALGTVRCIFEFTIGIGVYQAYKSLLNKKSFWSKDWFLYVILLCLIATLNFGIYDVVVIPFFGAFILCASLNTGRPYKLLNTKPLVFLGDISYSIYLIHLFWLFFYWIWLDLYFVPAYPGVMPTFWDNLLWITILMALIISSSAFTYKFVELRMQNKLRQWIQTKPKQVILD</sequence>
<feature type="transmembrane region" description="Helical" evidence="1">
    <location>
        <begin position="205"/>
        <end position="227"/>
    </location>
</feature>
<keyword evidence="1" id="KW-0472">Membrane</keyword>
<gene>
    <name evidence="3" type="ORF">V8G56_08425</name>
</gene>
<evidence type="ECO:0000313" key="3">
    <source>
        <dbReference type="EMBL" id="MFH6768758.1"/>
    </source>
</evidence>